<name>A0ABR2FDQ5_9ROSI</name>
<dbReference type="Proteomes" id="UP001472677">
    <property type="component" value="Unassembled WGS sequence"/>
</dbReference>
<comment type="caution">
    <text evidence="5">The sequence shown here is derived from an EMBL/GenBank/DDBJ whole genome shotgun (WGS) entry which is preliminary data.</text>
</comment>
<dbReference type="PANTHER" id="PTHR12917:SF1">
    <property type="entry name" value="AT13091P"/>
    <property type="match status" value="1"/>
</dbReference>
<evidence type="ECO:0000313" key="6">
    <source>
        <dbReference type="Proteomes" id="UP001472677"/>
    </source>
</evidence>
<keyword evidence="3" id="KW-0064">Aspartyl protease</keyword>
<protein>
    <submittedName>
        <fullName evidence="5">Uncharacterized protein</fullName>
    </submittedName>
</protein>
<evidence type="ECO:0000256" key="1">
    <source>
        <dbReference type="ARBA" id="ARBA00009136"/>
    </source>
</evidence>
<evidence type="ECO:0000256" key="4">
    <source>
        <dbReference type="ARBA" id="ARBA00022801"/>
    </source>
</evidence>
<keyword evidence="6" id="KW-1185">Reference proteome</keyword>
<organism evidence="5 6">
    <name type="scientific">Hibiscus sabdariffa</name>
    <name type="common">roselle</name>
    <dbReference type="NCBI Taxonomy" id="183260"/>
    <lineage>
        <taxon>Eukaryota</taxon>
        <taxon>Viridiplantae</taxon>
        <taxon>Streptophyta</taxon>
        <taxon>Embryophyta</taxon>
        <taxon>Tracheophyta</taxon>
        <taxon>Spermatophyta</taxon>
        <taxon>Magnoliopsida</taxon>
        <taxon>eudicotyledons</taxon>
        <taxon>Gunneridae</taxon>
        <taxon>Pentapetalae</taxon>
        <taxon>rosids</taxon>
        <taxon>malvids</taxon>
        <taxon>Malvales</taxon>
        <taxon>Malvaceae</taxon>
        <taxon>Malvoideae</taxon>
        <taxon>Hibiscus</taxon>
    </lineage>
</organism>
<dbReference type="EMBL" id="JBBPBM010000006">
    <property type="protein sequence ID" value="KAK8579038.1"/>
    <property type="molecule type" value="Genomic_DNA"/>
</dbReference>
<sequence length="157" mass="17728">MQNSEKLSASGVKDDDLFMIISSAASRASTNDLSFNPDGSVVNPEAFQQHIRRDSNLIGQICLADHELAQAILGNDLNKLQNILRLRNQQLFFRLIHLMLKHKGKLKLPFDSMITGYLKVYNNVIQKGIDENWAAALDHNPEGFPRHLSKAVHRQLN</sequence>
<accession>A0ABR2FDQ5</accession>
<evidence type="ECO:0000313" key="5">
    <source>
        <dbReference type="EMBL" id="KAK8579038.1"/>
    </source>
</evidence>
<reference evidence="5 6" key="1">
    <citation type="journal article" date="2024" name="G3 (Bethesda)">
        <title>Genome assembly of Hibiscus sabdariffa L. provides insights into metabolisms of medicinal natural products.</title>
        <authorList>
            <person name="Kim T."/>
        </authorList>
    </citation>
    <scope>NUCLEOTIDE SEQUENCE [LARGE SCALE GENOMIC DNA]</scope>
    <source>
        <strain evidence="5">TK-2024</strain>
        <tissue evidence="5">Old leaves</tissue>
    </source>
</reference>
<proteinExistence type="inferred from homology"/>
<keyword evidence="2" id="KW-0645">Protease</keyword>
<comment type="similarity">
    <text evidence="1">Belongs to the DDI1 family.</text>
</comment>
<evidence type="ECO:0000256" key="3">
    <source>
        <dbReference type="ARBA" id="ARBA00022750"/>
    </source>
</evidence>
<keyword evidence="4" id="KW-0378">Hydrolase</keyword>
<evidence type="ECO:0000256" key="2">
    <source>
        <dbReference type="ARBA" id="ARBA00022670"/>
    </source>
</evidence>
<gene>
    <name evidence="5" type="ORF">V6N12_069373</name>
</gene>
<dbReference type="PANTHER" id="PTHR12917">
    <property type="entry name" value="ASPARTYL PROTEASE DDI-RELATED"/>
    <property type="match status" value="1"/>
</dbReference>